<dbReference type="PIRSF" id="PIRSF000077">
    <property type="entry name" value="Thioredoxin"/>
    <property type="match status" value="1"/>
</dbReference>
<dbReference type="NCBIfam" id="TIGR01068">
    <property type="entry name" value="thioredoxin"/>
    <property type="match status" value="1"/>
</dbReference>
<dbReference type="InterPro" id="IPR017937">
    <property type="entry name" value="Thioredoxin_CS"/>
</dbReference>
<name>A0AB34WZL5_9ACTO</name>
<dbReference type="FunFam" id="3.40.30.10:FF:000001">
    <property type="entry name" value="Thioredoxin"/>
    <property type="match status" value="1"/>
</dbReference>
<feature type="disulfide bond" description="Redox-active" evidence="9">
    <location>
        <begin position="32"/>
        <end position="35"/>
    </location>
</feature>
<dbReference type="PROSITE" id="PS51352">
    <property type="entry name" value="THIOREDOXIN_2"/>
    <property type="match status" value="1"/>
</dbReference>
<evidence type="ECO:0000256" key="3">
    <source>
        <dbReference type="ARBA" id="ARBA00022982"/>
    </source>
</evidence>
<dbReference type="CDD" id="cd02947">
    <property type="entry name" value="TRX_family"/>
    <property type="match status" value="1"/>
</dbReference>
<dbReference type="InterPro" id="IPR036249">
    <property type="entry name" value="Thioredoxin-like_sf"/>
</dbReference>
<feature type="site" description="Contributes to redox potential value" evidence="8">
    <location>
        <position position="34"/>
    </location>
</feature>
<dbReference type="RefSeq" id="WP_022864500.1">
    <property type="nucleotide sequence ID" value="NZ_CAUPGC010000020.1"/>
</dbReference>
<keyword evidence="2" id="KW-0813">Transport</keyword>
<dbReference type="GeneID" id="78352307"/>
<organism evidence="11 13">
    <name type="scientific">Varibaculum cambriense</name>
    <dbReference type="NCBI Taxonomy" id="184870"/>
    <lineage>
        <taxon>Bacteria</taxon>
        <taxon>Bacillati</taxon>
        <taxon>Actinomycetota</taxon>
        <taxon>Actinomycetes</taxon>
        <taxon>Actinomycetales</taxon>
        <taxon>Actinomycetaceae</taxon>
        <taxon>Varibaculum</taxon>
    </lineage>
</organism>
<accession>A0AB34WZL5</accession>
<proteinExistence type="inferred from homology"/>
<feature type="site" description="Contributes to redox potential value" evidence="8">
    <location>
        <position position="33"/>
    </location>
</feature>
<dbReference type="GO" id="GO:0015035">
    <property type="term" value="F:protein-disulfide reductase activity"/>
    <property type="evidence" value="ECO:0007669"/>
    <property type="project" value="UniProtKB-UniRule"/>
</dbReference>
<dbReference type="PROSITE" id="PS00194">
    <property type="entry name" value="THIOREDOXIN_1"/>
    <property type="match status" value="1"/>
</dbReference>
<keyword evidence="14" id="KW-1185">Reference proteome</keyword>
<dbReference type="InterPro" id="IPR005746">
    <property type="entry name" value="Thioredoxin"/>
</dbReference>
<dbReference type="SUPFAM" id="SSF52833">
    <property type="entry name" value="Thioredoxin-like"/>
    <property type="match status" value="1"/>
</dbReference>
<feature type="site" description="Deprotonates C-terminal active site Cys" evidence="8">
    <location>
        <position position="26"/>
    </location>
</feature>
<feature type="active site" description="Nucleophile" evidence="8">
    <location>
        <position position="32"/>
    </location>
</feature>
<evidence type="ECO:0000256" key="8">
    <source>
        <dbReference type="PIRSR" id="PIRSR000077-1"/>
    </source>
</evidence>
<dbReference type="GO" id="GO:0005737">
    <property type="term" value="C:cytoplasm"/>
    <property type="evidence" value="ECO:0007669"/>
    <property type="project" value="TreeGrafter"/>
</dbReference>
<gene>
    <name evidence="12" type="primary">trxA</name>
    <name evidence="12" type="ORF">CJ240_00280</name>
    <name evidence="11" type="ORF">HMPREF1862_00686</name>
</gene>
<dbReference type="AlphaFoldDB" id="A0AB34WZL5"/>
<evidence type="ECO:0000256" key="5">
    <source>
        <dbReference type="ARBA" id="ARBA00023284"/>
    </source>
</evidence>
<evidence type="ECO:0000256" key="4">
    <source>
        <dbReference type="ARBA" id="ARBA00023157"/>
    </source>
</evidence>
<feature type="domain" description="Thioredoxin" evidence="10">
    <location>
        <begin position="1"/>
        <end position="108"/>
    </location>
</feature>
<evidence type="ECO:0000256" key="2">
    <source>
        <dbReference type="ARBA" id="ARBA00022448"/>
    </source>
</evidence>
<keyword evidence="3" id="KW-0249">Electron transport</keyword>
<dbReference type="PANTHER" id="PTHR45663">
    <property type="entry name" value="GEO12009P1"/>
    <property type="match status" value="1"/>
</dbReference>
<keyword evidence="5 9" id="KW-0676">Redox-active center</keyword>
<evidence type="ECO:0000256" key="7">
    <source>
        <dbReference type="PIRNR" id="PIRNR000077"/>
    </source>
</evidence>
<protein>
    <recommendedName>
        <fullName evidence="6 7">Thioredoxin</fullName>
    </recommendedName>
</protein>
<dbReference type="Pfam" id="PF00085">
    <property type="entry name" value="Thioredoxin"/>
    <property type="match status" value="1"/>
</dbReference>
<comment type="caution">
    <text evidence="11">The sequence shown here is derived from an EMBL/GenBank/DDBJ whole genome shotgun (WGS) entry which is preliminary data.</text>
</comment>
<evidence type="ECO:0000313" key="14">
    <source>
        <dbReference type="Proteomes" id="UP000243201"/>
    </source>
</evidence>
<comment type="similarity">
    <text evidence="1 7">Belongs to the thioredoxin family.</text>
</comment>
<dbReference type="PRINTS" id="PR00421">
    <property type="entry name" value="THIOREDOXIN"/>
</dbReference>
<evidence type="ECO:0000313" key="12">
    <source>
        <dbReference type="EMBL" id="PMB90228.1"/>
    </source>
</evidence>
<evidence type="ECO:0000313" key="11">
    <source>
        <dbReference type="EMBL" id="KXB80966.1"/>
    </source>
</evidence>
<dbReference type="Gene3D" id="3.40.30.10">
    <property type="entry name" value="Glutaredoxin"/>
    <property type="match status" value="1"/>
</dbReference>
<evidence type="ECO:0000313" key="13">
    <source>
        <dbReference type="Proteomes" id="UP000070572"/>
    </source>
</evidence>
<evidence type="ECO:0000256" key="1">
    <source>
        <dbReference type="ARBA" id="ARBA00008987"/>
    </source>
</evidence>
<sequence>MTKPLEVTENNFDQEVLKAETPVLVDFWAPWCGPCRQMGPIVDEVAAEVAGKAKVVKVNIDENPQLAAKYGINSIPMFMVFNQGEITRGILGANPKRELLGPLQQEIDK</sequence>
<evidence type="ECO:0000259" key="10">
    <source>
        <dbReference type="PROSITE" id="PS51352"/>
    </source>
</evidence>
<feature type="active site" description="Nucleophile" evidence="8">
    <location>
        <position position="35"/>
    </location>
</feature>
<evidence type="ECO:0000256" key="6">
    <source>
        <dbReference type="NCBIfam" id="TIGR01068"/>
    </source>
</evidence>
<dbReference type="Proteomes" id="UP000070572">
    <property type="component" value="Unassembled WGS sequence"/>
</dbReference>
<dbReference type="Proteomes" id="UP000243201">
    <property type="component" value="Unassembled WGS sequence"/>
</dbReference>
<dbReference type="EMBL" id="PNGC01000001">
    <property type="protein sequence ID" value="PMB90228.1"/>
    <property type="molecule type" value="Genomic_DNA"/>
</dbReference>
<dbReference type="InterPro" id="IPR013766">
    <property type="entry name" value="Thioredoxin_domain"/>
</dbReference>
<reference evidence="11 13" key="1">
    <citation type="submission" date="2016-01" db="EMBL/GenBank/DDBJ databases">
        <authorList>
            <person name="Mitreva M."/>
            <person name="Pepin K.H."/>
            <person name="Mihindukulasuriya K.A."/>
            <person name="Fulton R."/>
            <person name="Fronick C."/>
            <person name="O'Laughlin M."/>
            <person name="Miner T."/>
            <person name="Herter B."/>
            <person name="Rosa B.A."/>
            <person name="Cordes M."/>
            <person name="Tomlinson C."/>
            <person name="Wollam A."/>
            <person name="Palsikar V.B."/>
            <person name="Mardis E.R."/>
            <person name="Wilson R.K."/>
        </authorList>
    </citation>
    <scope>NUCLEOTIDE SEQUENCE [LARGE SCALE GENOMIC DNA]</scope>
    <source>
        <strain evidence="11 13">DNF00696</strain>
    </source>
</reference>
<dbReference type="EMBL" id="LSDN01000013">
    <property type="protein sequence ID" value="KXB80966.1"/>
    <property type="molecule type" value="Genomic_DNA"/>
</dbReference>
<keyword evidence="4 9" id="KW-1015">Disulfide bond</keyword>
<dbReference type="PANTHER" id="PTHR45663:SF11">
    <property type="entry name" value="GEO12009P1"/>
    <property type="match status" value="1"/>
</dbReference>
<reference evidence="12 14" key="2">
    <citation type="submission" date="2017-09" db="EMBL/GenBank/DDBJ databases">
        <title>Bacterial strain isolated from the female urinary microbiota.</title>
        <authorList>
            <person name="Thomas-White K."/>
            <person name="Kumar N."/>
            <person name="Forster S."/>
            <person name="Putonti C."/>
            <person name="Lawley T."/>
            <person name="Wolfe A.J."/>
        </authorList>
    </citation>
    <scope>NUCLEOTIDE SEQUENCE [LARGE SCALE GENOMIC DNA]</scope>
    <source>
        <strain evidence="12 14">UMB0744</strain>
    </source>
</reference>
<evidence type="ECO:0000256" key="9">
    <source>
        <dbReference type="PIRSR" id="PIRSR000077-4"/>
    </source>
</evidence>